<evidence type="ECO:0000313" key="7">
    <source>
        <dbReference type="Proteomes" id="UP000433309"/>
    </source>
</evidence>
<dbReference type="GO" id="GO:0005829">
    <property type="term" value="C:cytosol"/>
    <property type="evidence" value="ECO:0007669"/>
    <property type="project" value="TreeGrafter"/>
</dbReference>
<dbReference type="InterPro" id="IPR050950">
    <property type="entry name" value="HTH-type_LysR_regulators"/>
</dbReference>
<dbReference type="SUPFAM" id="SSF46785">
    <property type="entry name" value="Winged helix' DNA-binding domain"/>
    <property type="match status" value="1"/>
</dbReference>
<accession>A0A6I2L8G8</accession>
<evidence type="ECO:0000256" key="3">
    <source>
        <dbReference type="ARBA" id="ARBA00023125"/>
    </source>
</evidence>
<dbReference type="EMBL" id="WKJK01000023">
    <property type="protein sequence ID" value="MRW94153.1"/>
    <property type="molecule type" value="Genomic_DNA"/>
</dbReference>
<dbReference type="SUPFAM" id="SSF53850">
    <property type="entry name" value="Periplasmic binding protein-like II"/>
    <property type="match status" value="1"/>
</dbReference>
<sequence>MKLTQISHLLAIADKGSLRAAARYLDVSQPQLTRSMQELEHDLGVTLFERSARGVVLTQAGERFLIRARTISSEVRRAHDEIAQLQGDTAGTLHVCMSTVPHIALFPYALKEFRARYPDVLMDLRDGVFPNAEPMLKNGTLDCYIGPAPDLPTNSDLIVEKLFDNTRVIMCRRGHPLIGATSLQELKDAEWATTSVTHKAYEELGPLFAQHALPAPRLVLRAHSTLTYVTAIAYSDLLLMLPVQWADFEITRNALDIIKVKEPLPAAPICIVRRADLPLTPAADYFCDMIRRASGHLLQRRS</sequence>
<dbReference type="PANTHER" id="PTHR30419">
    <property type="entry name" value="HTH-TYPE TRANSCRIPTIONAL REGULATOR YBHD"/>
    <property type="match status" value="1"/>
</dbReference>
<dbReference type="InterPro" id="IPR000847">
    <property type="entry name" value="LysR_HTH_N"/>
</dbReference>
<gene>
    <name evidence="6" type="ORF">GJ699_29690</name>
</gene>
<dbReference type="GO" id="GO:0003677">
    <property type="term" value="F:DNA binding"/>
    <property type="evidence" value="ECO:0007669"/>
    <property type="project" value="UniProtKB-KW"/>
</dbReference>
<dbReference type="Gene3D" id="3.40.190.290">
    <property type="match status" value="1"/>
</dbReference>
<organism evidence="6 7">
    <name type="scientific">Duganella guangzhouensis</name>
    <dbReference type="NCBI Taxonomy" id="2666084"/>
    <lineage>
        <taxon>Bacteria</taxon>
        <taxon>Pseudomonadati</taxon>
        <taxon>Pseudomonadota</taxon>
        <taxon>Betaproteobacteria</taxon>
        <taxon>Burkholderiales</taxon>
        <taxon>Oxalobacteraceae</taxon>
        <taxon>Telluria group</taxon>
        <taxon>Duganella</taxon>
    </lineage>
</organism>
<proteinExistence type="inferred from homology"/>
<evidence type="ECO:0000313" key="6">
    <source>
        <dbReference type="EMBL" id="MRW94153.1"/>
    </source>
</evidence>
<reference evidence="6 7" key="1">
    <citation type="submission" date="2019-11" db="EMBL/GenBank/DDBJ databases">
        <title>Novel species isolated from a subtropical stream in China.</title>
        <authorList>
            <person name="Lu H."/>
        </authorList>
    </citation>
    <scope>NUCLEOTIDE SEQUENCE [LARGE SCALE GENOMIC DNA]</scope>
    <source>
        <strain evidence="6 7">FT80W</strain>
    </source>
</reference>
<dbReference type="InterPro" id="IPR005119">
    <property type="entry name" value="LysR_subst-bd"/>
</dbReference>
<comment type="caution">
    <text evidence="6">The sequence shown here is derived from an EMBL/GenBank/DDBJ whole genome shotgun (WGS) entry which is preliminary data.</text>
</comment>
<dbReference type="Pfam" id="PF00126">
    <property type="entry name" value="HTH_1"/>
    <property type="match status" value="1"/>
</dbReference>
<keyword evidence="2" id="KW-0805">Transcription regulation</keyword>
<dbReference type="PANTHER" id="PTHR30419:SF30">
    <property type="entry name" value="LYSR FAMILY TRANSCRIPTIONAL REGULATOR"/>
    <property type="match status" value="1"/>
</dbReference>
<dbReference type="FunFam" id="1.10.10.10:FF:000001">
    <property type="entry name" value="LysR family transcriptional regulator"/>
    <property type="match status" value="1"/>
</dbReference>
<dbReference type="InterPro" id="IPR036388">
    <property type="entry name" value="WH-like_DNA-bd_sf"/>
</dbReference>
<protein>
    <submittedName>
        <fullName evidence="6">LysR family transcriptional regulator</fullName>
    </submittedName>
</protein>
<comment type="similarity">
    <text evidence="1">Belongs to the LysR transcriptional regulatory family.</text>
</comment>
<dbReference type="Pfam" id="PF03466">
    <property type="entry name" value="LysR_substrate"/>
    <property type="match status" value="1"/>
</dbReference>
<evidence type="ECO:0000256" key="2">
    <source>
        <dbReference type="ARBA" id="ARBA00023015"/>
    </source>
</evidence>
<name>A0A6I2L8G8_9BURK</name>
<keyword evidence="3" id="KW-0238">DNA-binding</keyword>
<dbReference type="Proteomes" id="UP000433309">
    <property type="component" value="Unassembled WGS sequence"/>
</dbReference>
<keyword evidence="7" id="KW-1185">Reference proteome</keyword>
<dbReference type="AlphaFoldDB" id="A0A6I2L8G8"/>
<evidence type="ECO:0000256" key="1">
    <source>
        <dbReference type="ARBA" id="ARBA00009437"/>
    </source>
</evidence>
<dbReference type="Gene3D" id="1.10.10.10">
    <property type="entry name" value="Winged helix-like DNA-binding domain superfamily/Winged helix DNA-binding domain"/>
    <property type="match status" value="1"/>
</dbReference>
<dbReference type="PRINTS" id="PR00039">
    <property type="entry name" value="HTHLYSR"/>
</dbReference>
<evidence type="ECO:0000256" key="4">
    <source>
        <dbReference type="ARBA" id="ARBA00023163"/>
    </source>
</evidence>
<keyword evidence="4" id="KW-0804">Transcription</keyword>
<dbReference type="PROSITE" id="PS50931">
    <property type="entry name" value="HTH_LYSR"/>
    <property type="match status" value="1"/>
</dbReference>
<feature type="domain" description="HTH lysR-type" evidence="5">
    <location>
        <begin position="1"/>
        <end position="58"/>
    </location>
</feature>
<dbReference type="RefSeq" id="WP_154383021.1">
    <property type="nucleotide sequence ID" value="NZ_WKJK01000023.1"/>
</dbReference>
<dbReference type="InterPro" id="IPR036390">
    <property type="entry name" value="WH_DNA-bd_sf"/>
</dbReference>
<evidence type="ECO:0000259" key="5">
    <source>
        <dbReference type="PROSITE" id="PS50931"/>
    </source>
</evidence>
<dbReference type="GO" id="GO:0003700">
    <property type="term" value="F:DNA-binding transcription factor activity"/>
    <property type="evidence" value="ECO:0007669"/>
    <property type="project" value="InterPro"/>
</dbReference>